<gene>
    <name evidence="2" type="ORF">RU97_GL000035</name>
</gene>
<protein>
    <recommendedName>
        <fullName evidence="4">CsbD-like domain-containing protein</fullName>
    </recommendedName>
</protein>
<name>A0A1L8RJB9_9ENTE</name>
<accession>A0A1L8RJB9</accession>
<dbReference type="Proteomes" id="UP000181884">
    <property type="component" value="Unassembled WGS sequence"/>
</dbReference>
<dbReference type="STRING" id="214095.RU97_GL000035"/>
<dbReference type="AlphaFoldDB" id="A0A1L8RJB9"/>
<evidence type="ECO:0008006" key="4">
    <source>
        <dbReference type="Google" id="ProtNLM"/>
    </source>
</evidence>
<organism evidence="2 3">
    <name type="scientific">Enterococcus canis</name>
    <dbReference type="NCBI Taxonomy" id="214095"/>
    <lineage>
        <taxon>Bacteria</taxon>
        <taxon>Bacillati</taxon>
        <taxon>Bacillota</taxon>
        <taxon>Bacilli</taxon>
        <taxon>Lactobacillales</taxon>
        <taxon>Enterococcaceae</taxon>
        <taxon>Enterococcus</taxon>
    </lineage>
</organism>
<evidence type="ECO:0000256" key="1">
    <source>
        <dbReference type="SAM" id="MobiDB-lite"/>
    </source>
</evidence>
<comment type="caution">
    <text evidence="2">The sequence shown here is derived from an EMBL/GenBank/DDBJ whole genome shotgun (WGS) entry which is preliminary data.</text>
</comment>
<feature type="region of interest" description="Disordered" evidence="1">
    <location>
        <begin position="52"/>
        <end position="135"/>
    </location>
</feature>
<feature type="compositionally biased region" description="Basic and acidic residues" evidence="1">
    <location>
        <begin position="55"/>
        <end position="135"/>
    </location>
</feature>
<proteinExistence type="predicted"/>
<sequence>MNGRCKTKIAFSFQQILRKWYDLIKGGNIMSSLKDTKDKVVGKTKEKLASLTDNEALKAEGKQQAEQAEAKEQSRKERLSEIEDQYEEKKAQNTDFTKERKEQKERKDHHEQQISREERIEAERVRKYTGIEDKL</sequence>
<reference evidence="2 3" key="1">
    <citation type="submission" date="2014-12" db="EMBL/GenBank/DDBJ databases">
        <title>Draft genome sequences of 29 type strains of Enterococci.</title>
        <authorList>
            <person name="Zhong Z."/>
            <person name="Sun Z."/>
            <person name="Liu W."/>
            <person name="Zhang W."/>
            <person name="Zhang H."/>
        </authorList>
    </citation>
    <scope>NUCLEOTIDE SEQUENCE [LARGE SCALE GENOMIC DNA]</scope>
    <source>
        <strain evidence="2 3">DSM 17029</strain>
    </source>
</reference>
<keyword evidence="3" id="KW-1185">Reference proteome</keyword>
<evidence type="ECO:0000313" key="3">
    <source>
        <dbReference type="Proteomes" id="UP000181884"/>
    </source>
</evidence>
<dbReference type="EMBL" id="JXKH01000001">
    <property type="protein sequence ID" value="OJG19802.1"/>
    <property type="molecule type" value="Genomic_DNA"/>
</dbReference>
<evidence type="ECO:0000313" key="2">
    <source>
        <dbReference type="EMBL" id="OJG19802.1"/>
    </source>
</evidence>